<proteinExistence type="predicted"/>
<sequence>MGEHSRPRRRGRSVPFLSACCSVLTVAAVVAAVQPTPGEPRRQPDVPATLSDDWVWSAVDESPPTGGPLEIPTIGVVVDDYEARYDALAAARAADAASSDPVPLSAGPPAEEPDQPAAEKLDASSADPSERSGPSGPSEPSEPVPPADAGPTSADPTAPPADPPGAAPEAPRTPADGRARDDGPRPTVAATPSSAPPPAASQAPPPEKPPAEKPPAEKPPAEEPAAEPPPTQQAPTEPPPAEPPPTDPPPTDPPPAEQPPTAEPPPATDPPQDRYLVLGETYEKRDAAGRVVFSIALDRVAADPSCSGTAVPPPGHGHLVALHVRVLVAPAPAAGGATPAVTAGDFRYLGADGSSVPDVATPAAAACLTEAERWPNGGPGPETPATGTVVLDVPATTGTIVYRPAAWPTGLRWRF</sequence>
<feature type="chain" id="PRO_5047541696" evidence="2">
    <location>
        <begin position="28"/>
        <end position="415"/>
    </location>
</feature>
<accession>A0ABW4XDD6</accession>
<evidence type="ECO:0000313" key="3">
    <source>
        <dbReference type="EMBL" id="MFD2093441.1"/>
    </source>
</evidence>
<feature type="compositionally biased region" description="Basic and acidic residues" evidence="1">
    <location>
        <begin position="175"/>
        <end position="184"/>
    </location>
</feature>
<dbReference type="RefSeq" id="WP_376878987.1">
    <property type="nucleotide sequence ID" value="NZ_JBHUHP010000019.1"/>
</dbReference>
<feature type="compositionally biased region" description="Pro residues" evidence="1">
    <location>
        <begin position="157"/>
        <end position="166"/>
    </location>
</feature>
<evidence type="ECO:0000256" key="1">
    <source>
        <dbReference type="SAM" id="MobiDB-lite"/>
    </source>
</evidence>
<evidence type="ECO:0000256" key="2">
    <source>
        <dbReference type="SAM" id="SignalP"/>
    </source>
</evidence>
<gene>
    <name evidence="3" type="ORF">ACFSHS_17930</name>
</gene>
<feature type="compositionally biased region" description="Pro residues" evidence="1">
    <location>
        <begin position="226"/>
        <end position="269"/>
    </location>
</feature>
<feature type="compositionally biased region" description="Pro residues" evidence="1">
    <location>
        <begin position="194"/>
        <end position="208"/>
    </location>
</feature>
<reference evidence="4" key="1">
    <citation type="journal article" date="2019" name="Int. J. Syst. Evol. Microbiol.">
        <title>The Global Catalogue of Microorganisms (GCM) 10K type strain sequencing project: providing services to taxonomists for standard genome sequencing and annotation.</title>
        <authorList>
            <consortium name="The Broad Institute Genomics Platform"/>
            <consortium name="The Broad Institute Genome Sequencing Center for Infectious Disease"/>
            <person name="Wu L."/>
            <person name="Ma J."/>
        </authorList>
    </citation>
    <scope>NUCLEOTIDE SEQUENCE [LARGE SCALE GENOMIC DNA]</scope>
    <source>
        <strain evidence="4">JCM 3338</strain>
    </source>
</reference>
<feature type="signal peptide" evidence="2">
    <location>
        <begin position="1"/>
        <end position="27"/>
    </location>
</feature>
<dbReference type="Proteomes" id="UP001597402">
    <property type="component" value="Unassembled WGS sequence"/>
</dbReference>
<protein>
    <submittedName>
        <fullName evidence="3">Uncharacterized protein</fullName>
    </submittedName>
</protein>
<keyword evidence="4" id="KW-1185">Reference proteome</keyword>
<feature type="compositionally biased region" description="Basic and acidic residues" evidence="1">
    <location>
        <begin position="209"/>
        <end position="221"/>
    </location>
</feature>
<keyword evidence="2" id="KW-0732">Signal</keyword>
<evidence type="ECO:0000313" key="4">
    <source>
        <dbReference type="Proteomes" id="UP001597402"/>
    </source>
</evidence>
<name>A0ABW4XDD6_9ACTN</name>
<feature type="region of interest" description="Disordered" evidence="1">
    <location>
        <begin position="94"/>
        <end position="273"/>
    </location>
</feature>
<dbReference type="EMBL" id="JBHUHP010000019">
    <property type="protein sequence ID" value="MFD2093441.1"/>
    <property type="molecule type" value="Genomic_DNA"/>
</dbReference>
<comment type="caution">
    <text evidence="3">The sequence shown here is derived from an EMBL/GenBank/DDBJ whole genome shotgun (WGS) entry which is preliminary data.</text>
</comment>
<organism evidence="3 4">
    <name type="scientific">Blastococcus deserti</name>
    <dbReference type="NCBI Taxonomy" id="2259033"/>
    <lineage>
        <taxon>Bacteria</taxon>
        <taxon>Bacillati</taxon>
        <taxon>Actinomycetota</taxon>
        <taxon>Actinomycetes</taxon>
        <taxon>Geodermatophilales</taxon>
        <taxon>Geodermatophilaceae</taxon>
        <taxon>Blastococcus</taxon>
    </lineage>
</organism>